<dbReference type="Proteomes" id="UP000030653">
    <property type="component" value="Unassembled WGS sequence"/>
</dbReference>
<dbReference type="EMBL" id="JH795865">
    <property type="protein sequence ID" value="EJU01078.1"/>
    <property type="molecule type" value="Genomic_DNA"/>
</dbReference>
<proteinExistence type="predicted"/>
<gene>
    <name evidence="1" type="ORF">DACRYDRAFT_16427</name>
</gene>
<accession>M5GAW6</accession>
<keyword evidence="2" id="KW-1185">Reference proteome</keyword>
<sequence>MPMLWQRCLRQIQADPEQAAEWKARVELALIESAQIETPPGIRRKYSSLRNTGARLGENIRSSKTLNRHESMVLKPTVGLNATAAQALQDLGGTDQRILGLVPPDNAQAEAENSDNEATPAVTGYLTEREKRQYEDTVEDFLERFRQEMADRLQSDKILAAGRRLDRAVEHVERLLGTKLLRGNLKRPEDSRKLSRTRGGADAYSELKAAQSALASLRNSAEKSARIFLRNDMKIEYPSPESRAQTTLERKGREEVLKHPSAALEVAARRTVLAGDLDMPATASGEMSLQSLFGEEFSGEREIPEVPKEENVTGMDPSYMCMCHARCA</sequence>
<dbReference type="AlphaFoldDB" id="M5GAW6"/>
<protein>
    <submittedName>
        <fullName evidence="1">Uncharacterized protein</fullName>
    </submittedName>
</protein>
<evidence type="ECO:0000313" key="1">
    <source>
        <dbReference type="EMBL" id="EJU01078.1"/>
    </source>
</evidence>
<organism evidence="1 2">
    <name type="scientific">Dacryopinax primogenitus (strain DJM 731)</name>
    <name type="common">Brown rot fungus</name>
    <dbReference type="NCBI Taxonomy" id="1858805"/>
    <lineage>
        <taxon>Eukaryota</taxon>
        <taxon>Fungi</taxon>
        <taxon>Dikarya</taxon>
        <taxon>Basidiomycota</taxon>
        <taxon>Agaricomycotina</taxon>
        <taxon>Dacrymycetes</taxon>
        <taxon>Dacrymycetales</taxon>
        <taxon>Dacrymycetaceae</taxon>
        <taxon>Dacryopinax</taxon>
    </lineage>
</organism>
<evidence type="ECO:0000313" key="2">
    <source>
        <dbReference type="Proteomes" id="UP000030653"/>
    </source>
</evidence>
<dbReference type="GeneID" id="63686261"/>
<dbReference type="RefSeq" id="XP_040627975.1">
    <property type="nucleotide sequence ID" value="XM_040771199.1"/>
</dbReference>
<dbReference type="HOGENOM" id="CLU_847365_0_0_1"/>
<name>M5GAW6_DACPD</name>
<reference evidence="1 2" key="1">
    <citation type="journal article" date="2012" name="Science">
        <title>The Paleozoic origin of enzymatic lignin decomposition reconstructed from 31 fungal genomes.</title>
        <authorList>
            <person name="Floudas D."/>
            <person name="Binder M."/>
            <person name="Riley R."/>
            <person name="Barry K."/>
            <person name="Blanchette R.A."/>
            <person name="Henrissat B."/>
            <person name="Martinez A.T."/>
            <person name="Otillar R."/>
            <person name="Spatafora J.W."/>
            <person name="Yadav J.S."/>
            <person name="Aerts A."/>
            <person name="Benoit I."/>
            <person name="Boyd A."/>
            <person name="Carlson A."/>
            <person name="Copeland A."/>
            <person name="Coutinho P.M."/>
            <person name="de Vries R.P."/>
            <person name="Ferreira P."/>
            <person name="Findley K."/>
            <person name="Foster B."/>
            <person name="Gaskell J."/>
            <person name="Glotzer D."/>
            <person name="Gorecki P."/>
            <person name="Heitman J."/>
            <person name="Hesse C."/>
            <person name="Hori C."/>
            <person name="Igarashi K."/>
            <person name="Jurgens J.A."/>
            <person name="Kallen N."/>
            <person name="Kersten P."/>
            <person name="Kohler A."/>
            <person name="Kuees U."/>
            <person name="Kumar T.K.A."/>
            <person name="Kuo A."/>
            <person name="LaButti K."/>
            <person name="Larrondo L.F."/>
            <person name="Lindquist E."/>
            <person name="Ling A."/>
            <person name="Lombard V."/>
            <person name="Lucas S."/>
            <person name="Lundell T."/>
            <person name="Martin R."/>
            <person name="McLaughlin D.J."/>
            <person name="Morgenstern I."/>
            <person name="Morin E."/>
            <person name="Murat C."/>
            <person name="Nagy L.G."/>
            <person name="Nolan M."/>
            <person name="Ohm R.A."/>
            <person name="Patyshakuliyeva A."/>
            <person name="Rokas A."/>
            <person name="Ruiz-Duenas F.J."/>
            <person name="Sabat G."/>
            <person name="Salamov A."/>
            <person name="Samejima M."/>
            <person name="Schmutz J."/>
            <person name="Slot J.C."/>
            <person name="St John F."/>
            <person name="Stenlid J."/>
            <person name="Sun H."/>
            <person name="Sun S."/>
            <person name="Syed K."/>
            <person name="Tsang A."/>
            <person name="Wiebenga A."/>
            <person name="Young D."/>
            <person name="Pisabarro A."/>
            <person name="Eastwood D.C."/>
            <person name="Martin F."/>
            <person name="Cullen D."/>
            <person name="Grigoriev I.V."/>
            <person name="Hibbett D.S."/>
        </authorList>
    </citation>
    <scope>NUCLEOTIDE SEQUENCE [LARGE SCALE GENOMIC DNA]</scope>
    <source>
        <strain evidence="1 2">DJM-731 SS1</strain>
    </source>
</reference>